<dbReference type="KEGG" id="csur:N24_1850"/>
<evidence type="ECO:0000313" key="1">
    <source>
        <dbReference type="EMBL" id="BAU96112.1"/>
    </source>
</evidence>
<dbReference type="Proteomes" id="UP000218244">
    <property type="component" value="Chromosome"/>
</dbReference>
<proteinExistence type="predicted"/>
<dbReference type="AlphaFoldDB" id="A0A161JP16"/>
<name>A0A161JP16_9CORY</name>
<dbReference type="EMBL" id="AP017369">
    <property type="protein sequence ID" value="BAU96112.1"/>
    <property type="molecule type" value="Genomic_DNA"/>
</dbReference>
<reference evidence="1 2" key="1">
    <citation type="submission" date="2016-02" db="EMBL/GenBank/DDBJ databases">
        <title>Corynebacterium glutamicum N24 whole genome sequencing project.</title>
        <authorList>
            <person name="Matsutani M."/>
            <person name="Nangtapong N."/>
            <person name="Yakushi T."/>
            <person name="Matsushita K."/>
        </authorList>
    </citation>
    <scope>NUCLEOTIDE SEQUENCE [LARGE SCALE GENOMIC DNA]</scope>
    <source>
        <strain evidence="1 2">N24</strain>
    </source>
</reference>
<protein>
    <submittedName>
        <fullName evidence="1">Uncharacterized protein</fullName>
    </submittedName>
</protein>
<evidence type="ECO:0000313" key="2">
    <source>
        <dbReference type="Proteomes" id="UP000218244"/>
    </source>
</evidence>
<organism evidence="1 2">
    <name type="scientific">Corynebacterium suranareeae</name>
    <dbReference type="NCBI Taxonomy" id="2506452"/>
    <lineage>
        <taxon>Bacteria</taxon>
        <taxon>Bacillati</taxon>
        <taxon>Actinomycetota</taxon>
        <taxon>Actinomycetes</taxon>
        <taxon>Mycobacteriales</taxon>
        <taxon>Corynebacteriaceae</taxon>
        <taxon>Corynebacterium</taxon>
    </lineage>
</organism>
<gene>
    <name evidence="1" type="ORF">N24_1850</name>
</gene>
<keyword evidence="2" id="KW-1185">Reference proteome</keyword>
<accession>A0A161JP16</accession>
<sequence>MLGKQNYSTSIQSNVDVDTLLSTHGVYMRFYIF</sequence>